<dbReference type="PROSITE" id="PS50883">
    <property type="entry name" value="EAL"/>
    <property type="match status" value="1"/>
</dbReference>
<dbReference type="PANTHER" id="PTHR44757:SF2">
    <property type="entry name" value="BIOFILM ARCHITECTURE MAINTENANCE PROTEIN MBAA"/>
    <property type="match status" value="1"/>
</dbReference>
<comment type="caution">
    <text evidence="4">The sequence shown here is derived from an EMBL/GenBank/DDBJ whole genome shotgun (WGS) entry which is preliminary data.</text>
</comment>
<dbReference type="CDD" id="cd01948">
    <property type="entry name" value="EAL"/>
    <property type="match status" value="1"/>
</dbReference>
<dbReference type="Gene3D" id="3.30.70.270">
    <property type="match status" value="1"/>
</dbReference>
<dbReference type="Pfam" id="PF00563">
    <property type="entry name" value="EAL"/>
    <property type="match status" value="1"/>
</dbReference>
<dbReference type="InterPro" id="IPR035965">
    <property type="entry name" value="PAS-like_dom_sf"/>
</dbReference>
<evidence type="ECO:0000259" key="1">
    <source>
        <dbReference type="PROSITE" id="PS50112"/>
    </source>
</evidence>
<dbReference type="Proteomes" id="UP001604335">
    <property type="component" value="Unassembled WGS sequence"/>
</dbReference>
<dbReference type="Gene3D" id="3.30.450.20">
    <property type="entry name" value="PAS domain"/>
    <property type="match status" value="1"/>
</dbReference>
<dbReference type="CDD" id="cd01949">
    <property type="entry name" value="GGDEF"/>
    <property type="match status" value="1"/>
</dbReference>
<dbReference type="InterPro" id="IPR001633">
    <property type="entry name" value="EAL_dom"/>
</dbReference>
<dbReference type="NCBIfam" id="TIGR00254">
    <property type="entry name" value="GGDEF"/>
    <property type="match status" value="1"/>
</dbReference>
<protein>
    <submittedName>
        <fullName evidence="4">EAL domain-containing protein</fullName>
    </submittedName>
</protein>
<evidence type="ECO:0000313" key="5">
    <source>
        <dbReference type="Proteomes" id="UP001604335"/>
    </source>
</evidence>
<evidence type="ECO:0000259" key="3">
    <source>
        <dbReference type="PROSITE" id="PS50887"/>
    </source>
</evidence>
<dbReference type="SUPFAM" id="SSF55073">
    <property type="entry name" value="Nucleotide cyclase"/>
    <property type="match status" value="1"/>
</dbReference>
<dbReference type="InterPro" id="IPR052155">
    <property type="entry name" value="Biofilm_reg_signaling"/>
</dbReference>
<dbReference type="SMART" id="SM00267">
    <property type="entry name" value="GGDEF"/>
    <property type="match status" value="1"/>
</dbReference>
<feature type="domain" description="PAS" evidence="1">
    <location>
        <begin position="16"/>
        <end position="86"/>
    </location>
</feature>
<dbReference type="CDD" id="cd00130">
    <property type="entry name" value="PAS"/>
    <property type="match status" value="1"/>
</dbReference>
<dbReference type="Pfam" id="PF00989">
    <property type="entry name" value="PAS"/>
    <property type="match status" value="1"/>
</dbReference>
<dbReference type="SMART" id="SM00091">
    <property type="entry name" value="PAS"/>
    <property type="match status" value="1"/>
</dbReference>
<feature type="domain" description="GGDEF" evidence="3">
    <location>
        <begin position="171"/>
        <end position="309"/>
    </location>
</feature>
<dbReference type="InterPro" id="IPR035919">
    <property type="entry name" value="EAL_sf"/>
</dbReference>
<keyword evidence="5" id="KW-1185">Reference proteome</keyword>
<dbReference type="InterPro" id="IPR029787">
    <property type="entry name" value="Nucleotide_cyclase"/>
</dbReference>
<organism evidence="4 5">
    <name type="scientific">Limnothrix redekei LRLZ20PSL1</name>
    <dbReference type="NCBI Taxonomy" id="3112953"/>
    <lineage>
        <taxon>Bacteria</taxon>
        <taxon>Bacillati</taxon>
        <taxon>Cyanobacteriota</taxon>
        <taxon>Cyanophyceae</taxon>
        <taxon>Pseudanabaenales</taxon>
        <taxon>Pseudanabaenaceae</taxon>
        <taxon>Limnothrix</taxon>
    </lineage>
</organism>
<dbReference type="Gene3D" id="3.20.20.450">
    <property type="entry name" value="EAL domain"/>
    <property type="match status" value="1"/>
</dbReference>
<dbReference type="PROSITE" id="PS50112">
    <property type="entry name" value="PAS"/>
    <property type="match status" value="1"/>
</dbReference>
<dbReference type="SMART" id="SM00052">
    <property type="entry name" value="EAL"/>
    <property type="match status" value="1"/>
</dbReference>
<proteinExistence type="predicted"/>
<dbReference type="InterPro" id="IPR013767">
    <property type="entry name" value="PAS_fold"/>
</dbReference>
<feature type="domain" description="EAL" evidence="2">
    <location>
        <begin position="318"/>
        <end position="574"/>
    </location>
</feature>
<dbReference type="PROSITE" id="PS50887">
    <property type="entry name" value="GGDEF"/>
    <property type="match status" value="1"/>
</dbReference>
<dbReference type="EMBL" id="JAZAQF010000069">
    <property type="protein sequence ID" value="MFG3818235.1"/>
    <property type="molecule type" value="Genomic_DNA"/>
</dbReference>
<sequence>MADSLQPSYGSVSPGNNHRFESLLANASDIIVILDQQGTFCYVSPSAERILGYSPQEAVNHHLSTFVHEDDVQVVLQTLLRSLAEPGLSQPPVRYRVRHRNGDWNLLEAVTTNLLDDPSVRGVVVNCHDITAHEQAESWLRYHALYDPLTALPNRRALAERVQSLLDREQLDFALLLLDVDRFKLVNSSHGHGTGDRLLQMIARRLVSALPQQGMVARLGGDEFVVLAEQVRQLETAEAVTQRVHAALSDPFTIDEMEIFASASVGVVFSRTGPGKPAYRHAEELLRDADIAMYRAKTLRQSHSVVFDPSMRDRAVARLQLENQLWRAIERGELEPYYQPIICLATGEVKAFEALIRWHHPQRGLISPAEFVPIAEESGVISQIGEWVLEMTCRHLRYWNSGLRAGRPITVAVNLSVQQLAQPNLAQHMRSICVREEIDPSWIGFEITESMMLDREDTIAATLAEFRELGFRLSIDDFGTGYSSLSRLHQLPIDTLKIDRAFVAPIESDGRNVAIARTILALAESLNMNVVAEGIETSAQARELRALGCQYGQGYWFSPPVSGSGVASLLNHRFNLVEGIAAPPISRLGAAPDYPNYGDYRQDYSENCENCEDCEDYRDDYAEDYSDYPVNSQAP</sequence>
<evidence type="ECO:0000313" key="4">
    <source>
        <dbReference type="EMBL" id="MFG3818235.1"/>
    </source>
</evidence>
<dbReference type="RefSeq" id="WP_393013394.1">
    <property type="nucleotide sequence ID" value="NZ_JAZAQF010000069.1"/>
</dbReference>
<accession>A0ABW7CAQ2</accession>
<evidence type="ECO:0000259" key="2">
    <source>
        <dbReference type="PROSITE" id="PS50883"/>
    </source>
</evidence>
<dbReference type="PANTHER" id="PTHR44757">
    <property type="entry name" value="DIGUANYLATE CYCLASE DGCP"/>
    <property type="match status" value="1"/>
</dbReference>
<dbReference type="InterPro" id="IPR000014">
    <property type="entry name" value="PAS"/>
</dbReference>
<dbReference type="InterPro" id="IPR043128">
    <property type="entry name" value="Rev_trsase/Diguanyl_cyclase"/>
</dbReference>
<reference evidence="5" key="1">
    <citation type="journal article" date="2024" name="Algal Res.">
        <title>Biochemical, toxicological and genomic investigation of a high-biomass producing Limnothrix strain isolated from Italian shallow drinking water reservoir.</title>
        <authorList>
            <person name="Simonazzi M."/>
            <person name="Shishido T.K."/>
            <person name="Delbaje E."/>
            <person name="Wahlsten M."/>
            <person name="Fewer D.P."/>
            <person name="Sivonen K."/>
            <person name="Pezzolesi L."/>
            <person name="Pistocchi R."/>
        </authorList>
    </citation>
    <scope>NUCLEOTIDE SEQUENCE [LARGE SCALE GENOMIC DNA]</scope>
    <source>
        <strain evidence="5">LRLZ20PSL1</strain>
    </source>
</reference>
<dbReference type="NCBIfam" id="TIGR00229">
    <property type="entry name" value="sensory_box"/>
    <property type="match status" value="1"/>
</dbReference>
<name>A0ABW7CAQ2_9CYAN</name>
<dbReference type="SUPFAM" id="SSF141868">
    <property type="entry name" value="EAL domain-like"/>
    <property type="match status" value="1"/>
</dbReference>
<dbReference type="InterPro" id="IPR000160">
    <property type="entry name" value="GGDEF_dom"/>
</dbReference>
<dbReference type="SUPFAM" id="SSF55785">
    <property type="entry name" value="PYP-like sensor domain (PAS domain)"/>
    <property type="match status" value="1"/>
</dbReference>
<dbReference type="Pfam" id="PF00990">
    <property type="entry name" value="GGDEF"/>
    <property type="match status" value="1"/>
</dbReference>
<gene>
    <name evidence="4" type="ORF">VPK24_11360</name>
</gene>